<dbReference type="AlphaFoldDB" id="A0A563U5N7"/>
<protein>
    <submittedName>
        <fullName evidence="3">Lipolytic protein G-D-S-L family</fullName>
    </submittedName>
</protein>
<keyword evidence="4" id="KW-1185">Reference proteome</keyword>
<feature type="signal peptide" evidence="1">
    <location>
        <begin position="1"/>
        <end position="19"/>
    </location>
</feature>
<dbReference type="Proteomes" id="UP000318010">
    <property type="component" value="Unassembled WGS sequence"/>
</dbReference>
<dbReference type="InterPro" id="IPR013830">
    <property type="entry name" value="SGNH_hydro"/>
</dbReference>
<dbReference type="Pfam" id="PF13472">
    <property type="entry name" value="Lipase_GDSL_2"/>
    <property type="match status" value="1"/>
</dbReference>
<dbReference type="PANTHER" id="PTHR30383:SF5">
    <property type="entry name" value="SGNH HYDROLASE-TYPE ESTERASE DOMAIN-CONTAINING PROTEIN"/>
    <property type="match status" value="1"/>
</dbReference>
<gene>
    <name evidence="3" type="ORF">FPZ42_06170</name>
</gene>
<feature type="chain" id="PRO_5021721133" evidence="1">
    <location>
        <begin position="20"/>
        <end position="254"/>
    </location>
</feature>
<dbReference type="InterPro" id="IPR051532">
    <property type="entry name" value="Ester_Hydrolysis_Enzymes"/>
</dbReference>
<dbReference type="Gene3D" id="3.40.50.1110">
    <property type="entry name" value="SGNH hydrolase"/>
    <property type="match status" value="1"/>
</dbReference>
<comment type="caution">
    <text evidence="3">The sequence shown here is derived from an EMBL/GenBank/DDBJ whole genome shotgun (WGS) entry which is preliminary data.</text>
</comment>
<dbReference type="SUPFAM" id="SSF52266">
    <property type="entry name" value="SGNH hydrolase"/>
    <property type="match status" value="1"/>
</dbReference>
<dbReference type="OrthoDB" id="9796689at2"/>
<accession>A0A563U5N7</accession>
<dbReference type="PANTHER" id="PTHR30383">
    <property type="entry name" value="THIOESTERASE 1/PROTEASE 1/LYSOPHOSPHOLIPASE L1"/>
    <property type="match status" value="1"/>
</dbReference>
<name>A0A563U5N7_9SPHI</name>
<keyword evidence="1" id="KW-0732">Signal</keyword>
<sequence length="254" mass="28509">MKTYLKRAAIAMFSLGLLAFTVTRPSKVNIVFIGDSITYGQNNAELQPSVYALNFLKEKFQGIQFIQANRGVSGYTTKNFLPGEPDFEKVVKDADVYYRDNSAQLIFSVMLGTNDSAINGPYGAPVSPEQYLKNLSTIADSILKRYPNSKIVFNSPIYFSPNTYNGAMYLQEGLDRLQLYYPQVDALVKHYNTANPNHVYLGYTNGFADFKKDYLHLFIPEQGHQGVFYLHPNKEGAKILGQNWGKALAKVIGN</sequence>
<evidence type="ECO:0000313" key="4">
    <source>
        <dbReference type="Proteomes" id="UP000318010"/>
    </source>
</evidence>
<dbReference type="GO" id="GO:0004622">
    <property type="term" value="F:phosphatidylcholine lysophospholipase activity"/>
    <property type="evidence" value="ECO:0007669"/>
    <property type="project" value="TreeGrafter"/>
</dbReference>
<feature type="domain" description="SGNH hydrolase-type esterase" evidence="2">
    <location>
        <begin position="32"/>
        <end position="238"/>
    </location>
</feature>
<proteinExistence type="predicted"/>
<evidence type="ECO:0000259" key="2">
    <source>
        <dbReference type="Pfam" id="PF13472"/>
    </source>
</evidence>
<reference evidence="3 4" key="1">
    <citation type="submission" date="2019-07" db="EMBL/GenBank/DDBJ databases">
        <authorList>
            <person name="Kim J."/>
        </authorList>
    </citation>
    <scope>NUCLEOTIDE SEQUENCE [LARGE SCALE GENOMIC DNA]</scope>
    <source>
        <strain evidence="3 4">MJ1a</strain>
    </source>
</reference>
<evidence type="ECO:0000256" key="1">
    <source>
        <dbReference type="SAM" id="SignalP"/>
    </source>
</evidence>
<evidence type="ECO:0000313" key="3">
    <source>
        <dbReference type="EMBL" id="TWR26622.1"/>
    </source>
</evidence>
<dbReference type="RefSeq" id="WP_146269627.1">
    <property type="nucleotide sequence ID" value="NZ_VOEI01000002.1"/>
</dbReference>
<organism evidence="3 4">
    <name type="scientific">Mucilaginibacter achroorhodeus</name>
    <dbReference type="NCBI Taxonomy" id="2599294"/>
    <lineage>
        <taxon>Bacteria</taxon>
        <taxon>Pseudomonadati</taxon>
        <taxon>Bacteroidota</taxon>
        <taxon>Sphingobacteriia</taxon>
        <taxon>Sphingobacteriales</taxon>
        <taxon>Sphingobacteriaceae</taxon>
        <taxon>Mucilaginibacter</taxon>
    </lineage>
</organism>
<dbReference type="EMBL" id="VOEI01000002">
    <property type="protein sequence ID" value="TWR26622.1"/>
    <property type="molecule type" value="Genomic_DNA"/>
</dbReference>
<dbReference type="InterPro" id="IPR036514">
    <property type="entry name" value="SGNH_hydro_sf"/>
</dbReference>